<keyword evidence="3 9" id="KW-0812">Transmembrane</keyword>
<dbReference type="Pfam" id="PF04234">
    <property type="entry name" value="CopC"/>
    <property type="match status" value="1"/>
</dbReference>
<comment type="subcellular location">
    <subcellularLocation>
        <location evidence="1">Cell membrane</location>
        <topology evidence="1">Multi-pass membrane protein</topology>
    </subcellularLocation>
</comment>
<gene>
    <name evidence="13" type="ORF">AN964_24065</name>
</gene>
<dbReference type="GO" id="GO:0042597">
    <property type="term" value="C:periplasmic space"/>
    <property type="evidence" value="ECO:0007669"/>
    <property type="project" value="InterPro"/>
</dbReference>
<dbReference type="InterPro" id="IPR032694">
    <property type="entry name" value="CopC/D"/>
</dbReference>
<dbReference type="Gene3D" id="2.60.40.1220">
    <property type="match status" value="1"/>
</dbReference>
<dbReference type="AlphaFoldDB" id="A0A0Q3WSK4"/>
<evidence type="ECO:0000313" key="13">
    <source>
        <dbReference type="EMBL" id="KQL50707.1"/>
    </source>
</evidence>
<dbReference type="SUPFAM" id="SSF81296">
    <property type="entry name" value="E set domains"/>
    <property type="match status" value="1"/>
</dbReference>
<evidence type="ECO:0000256" key="4">
    <source>
        <dbReference type="ARBA" id="ARBA00022723"/>
    </source>
</evidence>
<dbReference type="GO" id="GO:0006825">
    <property type="term" value="P:copper ion transport"/>
    <property type="evidence" value="ECO:0007669"/>
    <property type="project" value="InterPro"/>
</dbReference>
<feature type="transmembrane region" description="Helical" evidence="9">
    <location>
        <begin position="369"/>
        <end position="389"/>
    </location>
</feature>
<keyword evidence="6 9" id="KW-1133">Transmembrane helix</keyword>
<dbReference type="STRING" id="157838.AN964_24065"/>
<comment type="caution">
    <text evidence="13">The sequence shown here is derived from an EMBL/GenBank/DDBJ whole genome shotgun (WGS) entry which is preliminary data.</text>
</comment>
<dbReference type="GO" id="GO:0005507">
    <property type="term" value="F:copper ion binding"/>
    <property type="evidence" value="ECO:0007669"/>
    <property type="project" value="InterPro"/>
</dbReference>
<keyword evidence="7" id="KW-0186">Copper</keyword>
<evidence type="ECO:0000256" key="3">
    <source>
        <dbReference type="ARBA" id="ARBA00022692"/>
    </source>
</evidence>
<proteinExistence type="predicted"/>
<dbReference type="Proteomes" id="UP000051888">
    <property type="component" value="Unassembled WGS sequence"/>
</dbReference>
<feature type="transmembrane region" description="Helical" evidence="9">
    <location>
        <begin position="296"/>
        <end position="316"/>
    </location>
</feature>
<evidence type="ECO:0000256" key="7">
    <source>
        <dbReference type="ARBA" id="ARBA00023008"/>
    </source>
</evidence>
<keyword evidence="2" id="KW-1003">Cell membrane</keyword>
<dbReference type="PATRIC" id="fig|157838.3.peg.5297"/>
<name>A0A0Q3WSK4_9BACI</name>
<feature type="domain" description="CopC" evidence="11">
    <location>
        <begin position="27"/>
        <end position="123"/>
    </location>
</feature>
<evidence type="ECO:0008006" key="15">
    <source>
        <dbReference type="Google" id="ProtNLM"/>
    </source>
</evidence>
<feature type="transmembrane region" description="Helical" evidence="9">
    <location>
        <begin position="151"/>
        <end position="173"/>
    </location>
</feature>
<reference evidence="13 14" key="1">
    <citation type="submission" date="2015-09" db="EMBL/GenBank/DDBJ databases">
        <title>Genome sequencing project for genomic taxonomy and phylogenomics of Bacillus-like bacteria.</title>
        <authorList>
            <person name="Liu B."/>
            <person name="Wang J."/>
            <person name="Zhu Y."/>
            <person name="Liu G."/>
            <person name="Chen Q."/>
            <person name="Chen Z."/>
            <person name="Lan J."/>
            <person name="Che J."/>
            <person name="Ge C."/>
            <person name="Shi H."/>
            <person name="Pan Z."/>
            <person name="Liu X."/>
        </authorList>
    </citation>
    <scope>NUCLEOTIDE SEQUENCE [LARGE SCALE GENOMIC DNA]</scope>
    <source>
        <strain evidence="13 14">LMG 18435</strain>
    </source>
</reference>
<dbReference type="InterPro" id="IPR008457">
    <property type="entry name" value="Cu-R_CopD_dom"/>
</dbReference>
<evidence type="ECO:0000256" key="10">
    <source>
        <dbReference type="SAM" id="SignalP"/>
    </source>
</evidence>
<sequence length="539" mass="60158">MKINKFFTWFLFVSILLISLPHTSSAHAYIVKSTPAEDEVLEKSPSKVSIQFDEEIQPAFRSLKVLDQTGKRVDRNDAHINKKNKTILEGNLKSNLGDGTYTIQWNIISSDGHPVNGTIPFQIGNAGKSVGQAAAATSGYTPHADMIVIRWLFYISCSLFVGVLFFSLFVYKGKSLYFSNKVYRILRYSIWGLFLSIVLSLPLQTTIDSGLSWTNAIHFSLLMETIKDTKFGHIWLVQIGLMIILSFITYLFIHSKGKKQMAYAGIIALFAILVSKSFIGHATTFKYQSIGITIDFLHMAAAALWIGSLLAIIFLLRKKEDETSYWSSIQQYSYWGAAFVAIIVATGMYESFQFIPTFNALFHTSYGQIIIAKIVLLLFMIGFALFNFLRGKSKKKALGPSIWIEFGVGVIVFILAAFLTNLPTGLAAPGDVQQTTVTKDGYSITLHITPNKIGKNEFKVDILRKGKQVQNLDQVSLSLICLDMDMGENKVQFNRNDLQENKPVTGVLSMAGRWKIHVHGLTDSLQNIDADFTITAGSQ</sequence>
<keyword evidence="5 10" id="KW-0732">Signal</keyword>
<dbReference type="EMBL" id="LJJC01000015">
    <property type="protein sequence ID" value="KQL50707.1"/>
    <property type="molecule type" value="Genomic_DNA"/>
</dbReference>
<keyword evidence="4" id="KW-0479">Metal-binding</keyword>
<evidence type="ECO:0000259" key="12">
    <source>
        <dbReference type="Pfam" id="PF05425"/>
    </source>
</evidence>
<feature type="domain" description="Copper resistance protein D" evidence="12">
    <location>
        <begin position="329"/>
        <end position="419"/>
    </location>
</feature>
<dbReference type="PANTHER" id="PTHR34820">
    <property type="entry name" value="INNER MEMBRANE PROTEIN YEBZ"/>
    <property type="match status" value="1"/>
</dbReference>
<dbReference type="InterPro" id="IPR007348">
    <property type="entry name" value="CopC_dom"/>
</dbReference>
<dbReference type="Pfam" id="PF05425">
    <property type="entry name" value="CopD"/>
    <property type="match status" value="1"/>
</dbReference>
<keyword evidence="8 9" id="KW-0472">Membrane</keyword>
<dbReference type="PANTHER" id="PTHR34820:SF4">
    <property type="entry name" value="INNER MEMBRANE PROTEIN YEBZ"/>
    <property type="match status" value="1"/>
</dbReference>
<dbReference type="GO" id="GO:0005886">
    <property type="term" value="C:plasma membrane"/>
    <property type="evidence" value="ECO:0007669"/>
    <property type="project" value="UniProtKB-SubCell"/>
</dbReference>
<feature type="chain" id="PRO_5006209264" description="Copper resistance protein CopC" evidence="10">
    <location>
        <begin position="29"/>
        <end position="539"/>
    </location>
</feature>
<accession>A0A0Q3WSK4</accession>
<evidence type="ECO:0000259" key="11">
    <source>
        <dbReference type="Pfam" id="PF04234"/>
    </source>
</evidence>
<dbReference type="RefSeq" id="WP_055742312.1">
    <property type="nucleotide sequence ID" value="NZ_JAAIWL010000002.1"/>
</dbReference>
<feature type="transmembrane region" description="Helical" evidence="9">
    <location>
        <begin position="262"/>
        <end position="284"/>
    </location>
</feature>
<evidence type="ECO:0000313" key="14">
    <source>
        <dbReference type="Proteomes" id="UP000051888"/>
    </source>
</evidence>
<feature type="transmembrane region" description="Helical" evidence="9">
    <location>
        <begin position="185"/>
        <end position="203"/>
    </location>
</feature>
<dbReference type="OrthoDB" id="2353937at2"/>
<feature type="transmembrane region" description="Helical" evidence="9">
    <location>
        <begin position="232"/>
        <end position="253"/>
    </location>
</feature>
<evidence type="ECO:0000256" key="9">
    <source>
        <dbReference type="SAM" id="Phobius"/>
    </source>
</evidence>
<feature type="transmembrane region" description="Helical" evidence="9">
    <location>
        <begin position="401"/>
        <end position="419"/>
    </location>
</feature>
<evidence type="ECO:0000256" key="5">
    <source>
        <dbReference type="ARBA" id="ARBA00022729"/>
    </source>
</evidence>
<dbReference type="GO" id="GO:0046688">
    <property type="term" value="P:response to copper ion"/>
    <property type="evidence" value="ECO:0007669"/>
    <property type="project" value="InterPro"/>
</dbReference>
<dbReference type="InterPro" id="IPR014755">
    <property type="entry name" value="Cu-Rt/internalin_Ig-like"/>
</dbReference>
<evidence type="ECO:0000256" key="2">
    <source>
        <dbReference type="ARBA" id="ARBA00022475"/>
    </source>
</evidence>
<evidence type="ECO:0000256" key="8">
    <source>
        <dbReference type="ARBA" id="ARBA00023136"/>
    </source>
</evidence>
<protein>
    <recommendedName>
        <fullName evidence="15">Copper resistance protein CopC</fullName>
    </recommendedName>
</protein>
<organism evidence="13 14">
    <name type="scientific">Heyndrickxia shackletonii</name>
    <dbReference type="NCBI Taxonomy" id="157838"/>
    <lineage>
        <taxon>Bacteria</taxon>
        <taxon>Bacillati</taxon>
        <taxon>Bacillota</taxon>
        <taxon>Bacilli</taxon>
        <taxon>Bacillales</taxon>
        <taxon>Bacillaceae</taxon>
        <taxon>Heyndrickxia</taxon>
    </lineage>
</organism>
<dbReference type="InterPro" id="IPR014756">
    <property type="entry name" value="Ig_E-set"/>
</dbReference>
<evidence type="ECO:0000256" key="6">
    <source>
        <dbReference type="ARBA" id="ARBA00022989"/>
    </source>
</evidence>
<feature type="transmembrane region" description="Helical" evidence="9">
    <location>
        <begin position="332"/>
        <end position="349"/>
    </location>
</feature>
<keyword evidence="14" id="KW-1185">Reference proteome</keyword>
<feature type="signal peptide" evidence="10">
    <location>
        <begin position="1"/>
        <end position="28"/>
    </location>
</feature>
<evidence type="ECO:0000256" key="1">
    <source>
        <dbReference type="ARBA" id="ARBA00004651"/>
    </source>
</evidence>